<proteinExistence type="predicted"/>
<dbReference type="Proteomes" id="UP001595892">
    <property type="component" value="Unassembled WGS sequence"/>
</dbReference>
<evidence type="ECO:0000259" key="1">
    <source>
        <dbReference type="Pfam" id="PF07481"/>
    </source>
</evidence>
<gene>
    <name evidence="2" type="ORF">ACFO3Q_08025</name>
</gene>
<evidence type="ECO:0000313" key="2">
    <source>
        <dbReference type="EMBL" id="MFC4728112.1"/>
    </source>
</evidence>
<reference evidence="3" key="1">
    <citation type="journal article" date="2019" name="Int. J. Syst. Evol. Microbiol.">
        <title>The Global Catalogue of Microorganisms (GCM) 10K type strain sequencing project: providing services to taxonomists for standard genome sequencing and annotation.</title>
        <authorList>
            <consortium name="The Broad Institute Genomics Platform"/>
            <consortium name="The Broad Institute Genome Sequencing Center for Infectious Disease"/>
            <person name="Wu L."/>
            <person name="Ma J."/>
        </authorList>
    </citation>
    <scope>NUCLEOTIDE SEQUENCE [LARGE SCALE GENOMIC DNA]</scope>
    <source>
        <strain evidence="3">CGMCC 1.13574</strain>
    </source>
</reference>
<protein>
    <submittedName>
        <fullName evidence="2">DUF1521 domain-containing protein</fullName>
    </submittedName>
</protein>
<dbReference type="EMBL" id="JBHSGG010000022">
    <property type="protein sequence ID" value="MFC4728112.1"/>
    <property type="molecule type" value="Genomic_DNA"/>
</dbReference>
<evidence type="ECO:0000313" key="3">
    <source>
        <dbReference type="Proteomes" id="UP001595892"/>
    </source>
</evidence>
<feature type="domain" description="DUF1521" evidence="1">
    <location>
        <begin position="40"/>
        <end position="188"/>
    </location>
</feature>
<dbReference type="InterPro" id="IPR011086">
    <property type="entry name" value="DUF1521"/>
</dbReference>
<sequence>MNITDARISIDIRVNYDAPQRAEGPTTARTPDGNVRFENDNYKIDVTDDGTVHVFNKNTGEDYRVWGDPHVAVDGKQAFDFYGDTTFMLDDGTKVTIQTKPHPSNGTTYASRVTITDGASGQSTQISGVDPFVRGDLEFTEYKLLGGLVDAMVDDGNVIYENPFGAGFIGIDANGRMSVVDQAFINGTDHILTGKQVGSTIPEGLQGALQPFANMISLFSGLIGIAFAGALADSGRSERSDLTYGLPPQFSFTLSASFGY</sequence>
<dbReference type="RefSeq" id="WP_377004134.1">
    <property type="nucleotide sequence ID" value="NZ_JBHSGG010000022.1"/>
</dbReference>
<organism evidence="2 3">
    <name type="scientific">Coralloluteibacterium thermophilum</name>
    <dbReference type="NCBI Taxonomy" id="2707049"/>
    <lineage>
        <taxon>Bacteria</taxon>
        <taxon>Pseudomonadati</taxon>
        <taxon>Pseudomonadota</taxon>
        <taxon>Gammaproteobacteria</taxon>
        <taxon>Lysobacterales</taxon>
        <taxon>Lysobacteraceae</taxon>
        <taxon>Coralloluteibacterium</taxon>
    </lineage>
</organism>
<accession>A0ABV9NIB4</accession>
<keyword evidence="3" id="KW-1185">Reference proteome</keyword>
<dbReference type="Pfam" id="PF07481">
    <property type="entry name" value="DUF1521"/>
    <property type="match status" value="1"/>
</dbReference>
<name>A0ABV9NIB4_9GAMM</name>
<comment type="caution">
    <text evidence="2">The sequence shown here is derived from an EMBL/GenBank/DDBJ whole genome shotgun (WGS) entry which is preliminary data.</text>
</comment>